<gene>
    <name evidence="1" type="ORF">J1N35_045269</name>
</gene>
<dbReference type="AlphaFoldDB" id="A0A9D3ZGW8"/>
<accession>A0A9D3ZGW8</accession>
<protein>
    <submittedName>
        <fullName evidence="1">Uncharacterized protein</fullName>
    </submittedName>
</protein>
<evidence type="ECO:0000313" key="1">
    <source>
        <dbReference type="EMBL" id="KAH1033095.1"/>
    </source>
</evidence>
<sequence length="92" mass="10689">MVQQLIPLDDKHISVDQMKMSIDRMLQYFICNLPGPPSPLIENYLREADIGRGCKLDLKLISAFVKRWRPERTHSIFHVGSVPSLWRTCSYS</sequence>
<keyword evidence="2" id="KW-1185">Reference proteome</keyword>
<dbReference type="Proteomes" id="UP000828251">
    <property type="component" value="Unassembled WGS sequence"/>
</dbReference>
<organism evidence="1 2">
    <name type="scientific">Gossypium stocksii</name>
    <dbReference type="NCBI Taxonomy" id="47602"/>
    <lineage>
        <taxon>Eukaryota</taxon>
        <taxon>Viridiplantae</taxon>
        <taxon>Streptophyta</taxon>
        <taxon>Embryophyta</taxon>
        <taxon>Tracheophyta</taxon>
        <taxon>Spermatophyta</taxon>
        <taxon>Magnoliopsida</taxon>
        <taxon>eudicotyledons</taxon>
        <taxon>Gunneridae</taxon>
        <taxon>Pentapetalae</taxon>
        <taxon>rosids</taxon>
        <taxon>malvids</taxon>
        <taxon>Malvales</taxon>
        <taxon>Malvaceae</taxon>
        <taxon>Malvoideae</taxon>
        <taxon>Gossypium</taxon>
    </lineage>
</organism>
<proteinExistence type="predicted"/>
<dbReference type="OrthoDB" id="960611at2759"/>
<evidence type="ECO:0000313" key="2">
    <source>
        <dbReference type="Proteomes" id="UP000828251"/>
    </source>
</evidence>
<dbReference type="EMBL" id="JAIQCV010000013">
    <property type="protein sequence ID" value="KAH1033095.1"/>
    <property type="molecule type" value="Genomic_DNA"/>
</dbReference>
<comment type="caution">
    <text evidence="1">The sequence shown here is derived from an EMBL/GenBank/DDBJ whole genome shotgun (WGS) entry which is preliminary data.</text>
</comment>
<name>A0A9D3ZGW8_9ROSI</name>
<reference evidence="1 2" key="1">
    <citation type="journal article" date="2021" name="Plant Biotechnol. J.">
        <title>Multi-omics assisted identification of the key and species-specific regulatory components of drought-tolerant mechanisms in Gossypium stocksii.</title>
        <authorList>
            <person name="Yu D."/>
            <person name="Ke L."/>
            <person name="Zhang D."/>
            <person name="Wu Y."/>
            <person name="Sun Y."/>
            <person name="Mei J."/>
            <person name="Sun J."/>
            <person name="Sun Y."/>
        </authorList>
    </citation>
    <scope>NUCLEOTIDE SEQUENCE [LARGE SCALE GENOMIC DNA]</scope>
    <source>
        <strain evidence="2">cv. E1</strain>
        <tissue evidence="1">Leaf</tissue>
    </source>
</reference>